<organism evidence="1 2">
    <name type="scientific">Thalassobacterium maritimum</name>
    <dbReference type="NCBI Taxonomy" id="3041265"/>
    <lineage>
        <taxon>Bacteria</taxon>
        <taxon>Pseudomonadati</taxon>
        <taxon>Verrucomicrobiota</taxon>
        <taxon>Opitutia</taxon>
        <taxon>Puniceicoccales</taxon>
        <taxon>Coraliomargaritaceae</taxon>
        <taxon>Thalassobacterium</taxon>
    </lineage>
</organism>
<comment type="caution">
    <text evidence="1">The sequence shown here is derived from an EMBL/GenBank/DDBJ whole genome shotgun (WGS) entry which is preliminary data.</text>
</comment>
<reference evidence="1 2" key="1">
    <citation type="submission" date="2023-04" db="EMBL/GenBank/DDBJ databases">
        <title>A novel bacteria isolated from coastal sediment.</title>
        <authorList>
            <person name="Liu X.-J."/>
            <person name="Du Z.-J."/>
        </authorList>
    </citation>
    <scope>NUCLEOTIDE SEQUENCE [LARGE SCALE GENOMIC DNA]</scope>
    <source>
        <strain evidence="1 2">SDUM461003</strain>
    </source>
</reference>
<evidence type="ECO:0008006" key="3">
    <source>
        <dbReference type="Google" id="ProtNLM"/>
    </source>
</evidence>
<evidence type="ECO:0000313" key="2">
    <source>
        <dbReference type="Proteomes" id="UP001225316"/>
    </source>
</evidence>
<evidence type="ECO:0000313" key="1">
    <source>
        <dbReference type="EMBL" id="MDQ8206215.1"/>
    </source>
</evidence>
<dbReference type="RefSeq" id="WP_308948224.1">
    <property type="nucleotide sequence ID" value="NZ_JARXHW010000002.1"/>
</dbReference>
<gene>
    <name evidence="1" type="ORF">QEH52_01745</name>
</gene>
<keyword evidence="2" id="KW-1185">Reference proteome</keyword>
<protein>
    <recommendedName>
        <fullName evidence="3">Phage head-tail adapter protein</fullName>
    </recommendedName>
</protein>
<proteinExistence type="predicted"/>
<accession>A0ABU1APZ7</accession>
<sequence length="112" mass="12676">MNPERIRSFSLRRTQLQQQIYGRTVTLNGERAVHATVGPVTHRHKLEIGGFLPEVDTLIRISRAHLCDLVDPDEAVGWQIVDSRTPDKVYIVEEVKDDPLDVEVIFGCRADG</sequence>
<name>A0ABU1APZ7_9BACT</name>
<dbReference type="EMBL" id="JARXHW010000002">
    <property type="protein sequence ID" value="MDQ8206215.1"/>
    <property type="molecule type" value="Genomic_DNA"/>
</dbReference>
<dbReference type="Proteomes" id="UP001225316">
    <property type="component" value="Unassembled WGS sequence"/>
</dbReference>